<evidence type="ECO:0000259" key="4">
    <source>
        <dbReference type="PROSITE" id="PS01124"/>
    </source>
</evidence>
<dbReference type="PANTHER" id="PTHR46796:SF6">
    <property type="entry name" value="ARAC SUBFAMILY"/>
    <property type="match status" value="1"/>
</dbReference>
<evidence type="ECO:0000313" key="6">
    <source>
        <dbReference type="Proteomes" id="UP000245712"/>
    </source>
</evidence>
<keyword evidence="6" id="KW-1185">Reference proteome</keyword>
<evidence type="ECO:0000256" key="1">
    <source>
        <dbReference type="ARBA" id="ARBA00023015"/>
    </source>
</evidence>
<dbReference type="InterPro" id="IPR050204">
    <property type="entry name" value="AraC_XylS_family_regulators"/>
</dbReference>
<keyword evidence="2" id="KW-0238">DNA-binding</keyword>
<evidence type="ECO:0000256" key="3">
    <source>
        <dbReference type="ARBA" id="ARBA00023163"/>
    </source>
</evidence>
<accession>A0ABX5KC13</accession>
<dbReference type="PRINTS" id="PR00032">
    <property type="entry name" value="HTHARAC"/>
</dbReference>
<name>A0ABX5KC13_9BURK</name>
<gene>
    <name evidence="5" type="ORF">C7402_122112</name>
</gene>
<dbReference type="InterPro" id="IPR018060">
    <property type="entry name" value="HTH_AraC"/>
</dbReference>
<feature type="domain" description="HTH araC/xylS-type" evidence="4">
    <location>
        <begin position="212"/>
        <end position="313"/>
    </location>
</feature>
<dbReference type="Pfam" id="PF14525">
    <property type="entry name" value="AraC_binding_2"/>
    <property type="match status" value="1"/>
</dbReference>
<proteinExistence type="predicted"/>
<evidence type="ECO:0000313" key="5">
    <source>
        <dbReference type="EMBL" id="PVX73222.1"/>
    </source>
</evidence>
<protein>
    <submittedName>
        <fullName evidence="5">AraC family transcriptional regulator</fullName>
    </submittedName>
</protein>
<sequence>MNANRVVPCANPATQPRYSMAFAQWREVLEKVYGLNCERHPGPSCEVEIDRREIGEVCVAEVRMSAQTLAPRRKMEQTEDQLYLKLVVNGTARFEQNGEQRRFAAGSLVIVDPAAPFLEYVEEETRMVVVTCPKPALRERGYPSQFNHWLAPDVQSPDVQTVHDMVRVIASRGGGLAEQTRTLLGAQLLDLMDVLLHADSRPASRTGEAARYRVKRFIAQHIGDETLDATTIAHAAGLSISYLNRIFREEGTSPMRYLWNQRLERAYQFLTSAKADGLRIEEIAWRCGFASAAHFSRLFKQRYGATPKELREGGKAAAAAQ</sequence>
<dbReference type="Pfam" id="PF12833">
    <property type="entry name" value="HTH_18"/>
    <property type="match status" value="1"/>
</dbReference>
<organism evidence="5 6">
    <name type="scientific">Paraburkholderia unamae</name>
    <dbReference type="NCBI Taxonomy" id="219649"/>
    <lineage>
        <taxon>Bacteria</taxon>
        <taxon>Pseudomonadati</taxon>
        <taxon>Pseudomonadota</taxon>
        <taxon>Betaproteobacteria</taxon>
        <taxon>Burkholderiales</taxon>
        <taxon>Burkholderiaceae</taxon>
        <taxon>Paraburkholderia</taxon>
    </lineage>
</organism>
<dbReference type="EMBL" id="QEOB01000022">
    <property type="protein sequence ID" value="PVX73222.1"/>
    <property type="molecule type" value="Genomic_DNA"/>
</dbReference>
<dbReference type="Gene3D" id="1.10.10.60">
    <property type="entry name" value="Homeodomain-like"/>
    <property type="match status" value="1"/>
</dbReference>
<dbReference type="InterPro" id="IPR009057">
    <property type="entry name" value="Homeodomain-like_sf"/>
</dbReference>
<dbReference type="PROSITE" id="PS01124">
    <property type="entry name" value="HTH_ARAC_FAMILY_2"/>
    <property type="match status" value="1"/>
</dbReference>
<dbReference type="PANTHER" id="PTHR46796">
    <property type="entry name" value="HTH-TYPE TRANSCRIPTIONAL ACTIVATOR RHAS-RELATED"/>
    <property type="match status" value="1"/>
</dbReference>
<dbReference type="InterPro" id="IPR020449">
    <property type="entry name" value="Tscrpt_reg_AraC-type_HTH"/>
</dbReference>
<dbReference type="Proteomes" id="UP000245712">
    <property type="component" value="Unassembled WGS sequence"/>
</dbReference>
<keyword evidence="1" id="KW-0805">Transcription regulation</keyword>
<reference evidence="5 6" key="1">
    <citation type="submission" date="2018-05" db="EMBL/GenBank/DDBJ databases">
        <title>Genomic Encyclopedia of Type Strains, Phase IV (KMG-V): Genome sequencing to study the core and pangenomes of soil and plant-associated prokaryotes.</title>
        <authorList>
            <person name="Whitman W."/>
        </authorList>
    </citation>
    <scope>NUCLEOTIDE SEQUENCE [LARGE SCALE GENOMIC DNA]</scope>
    <source>
        <strain evidence="5 6">SCZa-39</strain>
    </source>
</reference>
<dbReference type="InterPro" id="IPR035418">
    <property type="entry name" value="AraC-bd_2"/>
</dbReference>
<keyword evidence="3" id="KW-0804">Transcription</keyword>
<dbReference type="SUPFAM" id="SSF46689">
    <property type="entry name" value="Homeodomain-like"/>
    <property type="match status" value="1"/>
</dbReference>
<comment type="caution">
    <text evidence="5">The sequence shown here is derived from an EMBL/GenBank/DDBJ whole genome shotgun (WGS) entry which is preliminary data.</text>
</comment>
<dbReference type="SMART" id="SM00342">
    <property type="entry name" value="HTH_ARAC"/>
    <property type="match status" value="1"/>
</dbReference>
<evidence type="ECO:0000256" key="2">
    <source>
        <dbReference type="ARBA" id="ARBA00023125"/>
    </source>
</evidence>